<accession>A0A3S0ZES7</accession>
<evidence type="ECO:0000313" key="2">
    <source>
        <dbReference type="Proteomes" id="UP000271974"/>
    </source>
</evidence>
<evidence type="ECO:0000313" key="1">
    <source>
        <dbReference type="EMBL" id="RUS73325.1"/>
    </source>
</evidence>
<gene>
    <name evidence="1" type="ORF">EGW08_018918</name>
</gene>
<feature type="non-terminal residue" evidence="1">
    <location>
        <position position="1"/>
    </location>
</feature>
<name>A0A3S0ZES7_ELYCH</name>
<dbReference type="AlphaFoldDB" id="A0A3S0ZES7"/>
<comment type="caution">
    <text evidence="1">The sequence shown here is derived from an EMBL/GenBank/DDBJ whole genome shotgun (WGS) entry which is preliminary data.</text>
</comment>
<proteinExistence type="predicted"/>
<feature type="non-terminal residue" evidence="1">
    <location>
        <position position="104"/>
    </location>
</feature>
<sequence>LGDRVVDVHGGHGELAGLGELVESVHPRHALLHNALHHVEHGRVLLQQPVGRVAPVRASATDHVGLPSLSVDALVNAPPEVVLVLALPRVDREAALGQCRSDLV</sequence>
<protein>
    <submittedName>
        <fullName evidence="1">Uncharacterized protein</fullName>
    </submittedName>
</protein>
<organism evidence="1 2">
    <name type="scientific">Elysia chlorotica</name>
    <name type="common">Eastern emerald elysia</name>
    <name type="synonym">Sea slug</name>
    <dbReference type="NCBI Taxonomy" id="188477"/>
    <lineage>
        <taxon>Eukaryota</taxon>
        <taxon>Metazoa</taxon>
        <taxon>Spiralia</taxon>
        <taxon>Lophotrochozoa</taxon>
        <taxon>Mollusca</taxon>
        <taxon>Gastropoda</taxon>
        <taxon>Heterobranchia</taxon>
        <taxon>Euthyneura</taxon>
        <taxon>Panpulmonata</taxon>
        <taxon>Sacoglossa</taxon>
        <taxon>Placobranchoidea</taxon>
        <taxon>Plakobranchidae</taxon>
        <taxon>Elysia</taxon>
    </lineage>
</organism>
<keyword evidence="2" id="KW-1185">Reference proteome</keyword>
<dbReference type="EMBL" id="RQTK01000950">
    <property type="protein sequence ID" value="RUS73325.1"/>
    <property type="molecule type" value="Genomic_DNA"/>
</dbReference>
<dbReference type="Proteomes" id="UP000271974">
    <property type="component" value="Unassembled WGS sequence"/>
</dbReference>
<reference evidence="1 2" key="1">
    <citation type="submission" date="2019-01" db="EMBL/GenBank/DDBJ databases">
        <title>A draft genome assembly of the solar-powered sea slug Elysia chlorotica.</title>
        <authorList>
            <person name="Cai H."/>
            <person name="Li Q."/>
            <person name="Fang X."/>
            <person name="Li J."/>
            <person name="Curtis N.E."/>
            <person name="Altenburger A."/>
            <person name="Shibata T."/>
            <person name="Feng M."/>
            <person name="Maeda T."/>
            <person name="Schwartz J.A."/>
            <person name="Shigenobu S."/>
            <person name="Lundholm N."/>
            <person name="Nishiyama T."/>
            <person name="Yang H."/>
            <person name="Hasebe M."/>
            <person name="Li S."/>
            <person name="Pierce S.K."/>
            <person name="Wang J."/>
        </authorList>
    </citation>
    <scope>NUCLEOTIDE SEQUENCE [LARGE SCALE GENOMIC DNA]</scope>
    <source>
        <strain evidence="1">EC2010</strain>
        <tissue evidence="1">Whole organism of an adult</tissue>
    </source>
</reference>